<dbReference type="EMBL" id="SEOQ01000080">
    <property type="protein sequence ID" value="TFY70840.1"/>
    <property type="molecule type" value="Genomic_DNA"/>
</dbReference>
<dbReference type="Proteomes" id="UP000298327">
    <property type="component" value="Unassembled WGS sequence"/>
</dbReference>
<dbReference type="OrthoDB" id="10418860at2759"/>
<dbReference type="Gene3D" id="1.10.287.1490">
    <property type="match status" value="1"/>
</dbReference>
<evidence type="ECO:0000256" key="1">
    <source>
        <dbReference type="SAM" id="Coils"/>
    </source>
</evidence>
<reference evidence="3 4" key="1">
    <citation type="submission" date="2019-02" db="EMBL/GenBank/DDBJ databases">
        <title>Genome sequencing of the rare red list fungi Dentipellis fragilis.</title>
        <authorList>
            <person name="Buettner E."/>
            <person name="Kellner H."/>
        </authorList>
    </citation>
    <scope>NUCLEOTIDE SEQUENCE [LARGE SCALE GENOMIC DNA]</scope>
    <source>
        <strain evidence="3 4">DSM 105465</strain>
    </source>
</reference>
<keyword evidence="4" id="KW-1185">Reference proteome</keyword>
<evidence type="ECO:0000256" key="2">
    <source>
        <dbReference type="SAM" id="MobiDB-lite"/>
    </source>
</evidence>
<gene>
    <name evidence="3" type="ORF">EVG20_g2165</name>
</gene>
<evidence type="ECO:0000313" key="3">
    <source>
        <dbReference type="EMBL" id="TFY70840.1"/>
    </source>
</evidence>
<sequence length="1130" mass="126290">MTLKLSQHEQVDLKSMPLTRQGGGTDAARRVLMRSPDLQRPVSLLAYFGRRRLTPAWYILLEFPGPPFFPPMYTLKHSNPTIAMNHYPLLILLLIQLFWTLASVPLVAGASSALVNVSSVESGRALVFAPSSERLVPGKPHPGPTHPYTFSIYLYLSAISLFIYLTYYNISTQKALRSTTSRLRTLAQSHASLQAAARRHAYRARILFAHSTKRAAANKILQAENTGYLDRISALLVDKAALSSQICALQTKMGEQTRRALDSSAAFLRQIAILDGQAMDAAVREEALQARIQALEQSTRKDRADKYQVESERDDLRARFEALERAFRLEQDDNKRLKAENVQLKTDADKGNGTIQELTSTVAGLKFTICGLEAMCATQRRDIEDLKASKVAAVAELIVKDATITEHQQRLYQRDAEVVQLTQSKDTLAQQFTSLKAQLINARSDFVSIACSLSRTVKASSADRTTMADQRKDIRDLEMRVVDLEDFTLRCLLNIEHAKDQASAFLEQEESLKRELAAKDVLLADRDCQLEEVRSQLRDSIASRTALEDHLASKVRLFSDREGELCDARKRTSELELAHDAAHGDSTRTALLLAKCHSKLDRALSDNSQLKISEARIAHSHAEATSKLERAEAEIQHFVSQFAAKDALISDQQEQLEHARWEITDSQAAVGSLEAQVSAANVLIDERRAQVDALEGRTAELEDLLFDSMFRLEEAKDKIFELGDSEAELRCKAAALEVRLAQCADEPRDTPARGEGFEELLAVKENEHKAAVSELNATIEVLQDQKKAIESKANDQSELLEETMMELMQCSEEVKACREREEALQGKFEEQDELLEETMMRLLQRDEEAEERCGREAVLGEKVGELESLLQAQNDARRKLKKETEAKIVAAKCKEFELKACKKKCDELKMQVALQRTAIAMGEEESKEQAKELKKLRVELVMVKMQRDAGILELEEAEEQEVAGMLSMTEEGDSMEAVDGEGDSMEHGEDQFSVPPVEPPQVFTPLRTIPFSPKRPSPLNPLLLTPPPTPPAFDEYPQMRDVSILRAGVLVRQALRSCNAPVPKGDPEYDLVKPAVEELPLARLPLQRTDEICPWTLASMPAIVPRGWGSSSSDLLESPWEPKIPSSSSF</sequence>
<comment type="caution">
    <text evidence="3">The sequence shown here is derived from an EMBL/GenBank/DDBJ whole genome shotgun (WGS) entry which is preliminary data.</text>
</comment>
<dbReference type="STRING" id="205917.A0A4Y9Z9M1"/>
<name>A0A4Y9Z9M1_9AGAM</name>
<proteinExistence type="predicted"/>
<accession>A0A4Y9Z9M1</accession>
<feature type="region of interest" description="Disordered" evidence="2">
    <location>
        <begin position="976"/>
        <end position="999"/>
    </location>
</feature>
<organism evidence="3 4">
    <name type="scientific">Dentipellis fragilis</name>
    <dbReference type="NCBI Taxonomy" id="205917"/>
    <lineage>
        <taxon>Eukaryota</taxon>
        <taxon>Fungi</taxon>
        <taxon>Dikarya</taxon>
        <taxon>Basidiomycota</taxon>
        <taxon>Agaricomycotina</taxon>
        <taxon>Agaricomycetes</taxon>
        <taxon>Russulales</taxon>
        <taxon>Hericiaceae</taxon>
        <taxon>Dentipellis</taxon>
    </lineage>
</organism>
<feature type="coiled-coil region" evidence="1">
    <location>
        <begin position="306"/>
        <end position="340"/>
    </location>
</feature>
<keyword evidence="1" id="KW-0175">Coiled coil</keyword>
<protein>
    <submittedName>
        <fullName evidence="3">Uncharacterized protein</fullName>
    </submittedName>
</protein>
<feature type="coiled-coil region" evidence="1">
    <location>
        <begin position="765"/>
        <end position="820"/>
    </location>
</feature>
<evidence type="ECO:0000313" key="4">
    <source>
        <dbReference type="Proteomes" id="UP000298327"/>
    </source>
</evidence>
<feature type="region of interest" description="Disordered" evidence="2">
    <location>
        <begin position="1110"/>
        <end position="1130"/>
    </location>
</feature>
<dbReference type="AlphaFoldDB" id="A0A4Y9Z9M1"/>